<evidence type="ECO:0000256" key="6">
    <source>
        <dbReference type="ARBA" id="ARBA00022989"/>
    </source>
</evidence>
<dbReference type="EMBL" id="RZNZ01000018">
    <property type="protein sequence ID" value="KAA8816992.1"/>
    <property type="molecule type" value="Genomic_DNA"/>
</dbReference>
<dbReference type="GO" id="GO:0005886">
    <property type="term" value="C:plasma membrane"/>
    <property type="evidence" value="ECO:0007669"/>
    <property type="project" value="UniProtKB-SubCell"/>
</dbReference>
<dbReference type="RefSeq" id="WP_150353707.1">
    <property type="nucleotide sequence ID" value="NZ_RZNZ01000018.1"/>
</dbReference>
<organism evidence="10 11">
    <name type="scientific">Bifidobacterium vespertilionis</name>
    <dbReference type="NCBI Taxonomy" id="2562524"/>
    <lineage>
        <taxon>Bacteria</taxon>
        <taxon>Bacillati</taxon>
        <taxon>Actinomycetota</taxon>
        <taxon>Actinomycetes</taxon>
        <taxon>Bifidobacteriales</taxon>
        <taxon>Bifidobacteriaceae</taxon>
        <taxon>Bifidobacterium</taxon>
    </lineage>
</organism>
<keyword evidence="7 8" id="KW-0472">Membrane</keyword>
<evidence type="ECO:0000313" key="10">
    <source>
        <dbReference type="EMBL" id="KAA8823764.1"/>
    </source>
</evidence>
<dbReference type="Proteomes" id="UP000345527">
    <property type="component" value="Unassembled WGS sequence"/>
</dbReference>
<dbReference type="EMBL" id="RZOA01000006">
    <property type="protein sequence ID" value="KAA8823764.1"/>
    <property type="molecule type" value="Genomic_DNA"/>
</dbReference>
<dbReference type="GO" id="GO:0022857">
    <property type="term" value="F:transmembrane transporter activity"/>
    <property type="evidence" value="ECO:0007669"/>
    <property type="project" value="InterPro"/>
</dbReference>
<evidence type="ECO:0000256" key="5">
    <source>
        <dbReference type="ARBA" id="ARBA00022692"/>
    </source>
</evidence>
<keyword evidence="5 8" id="KW-0812">Transmembrane</keyword>
<feature type="transmembrane region" description="Helical" evidence="8">
    <location>
        <begin position="139"/>
        <end position="158"/>
    </location>
</feature>
<evidence type="ECO:0000313" key="9">
    <source>
        <dbReference type="EMBL" id="KAA8816992.1"/>
    </source>
</evidence>
<dbReference type="SUPFAM" id="SSF81345">
    <property type="entry name" value="ABC transporter involved in vitamin B12 uptake, BtuC"/>
    <property type="match status" value="1"/>
</dbReference>
<dbReference type="GO" id="GO:0033214">
    <property type="term" value="P:siderophore-iron import into cell"/>
    <property type="evidence" value="ECO:0007669"/>
    <property type="project" value="TreeGrafter"/>
</dbReference>
<keyword evidence="12" id="KW-1185">Reference proteome</keyword>
<evidence type="ECO:0000256" key="8">
    <source>
        <dbReference type="SAM" id="Phobius"/>
    </source>
</evidence>
<evidence type="ECO:0000256" key="2">
    <source>
        <dbReference type="ARBA" id="ARBA00007935"/>
    </source>
</evidence>
<feature type="transmembrane region" description="Helical" evidence="8">
    <location>
        <begin position="113"/>
        <end position="133"/>
    </location>
</feature>
<dbReference type="InterPro" id="IPR000522">
    <property type="entry name" value="ABC_transptr_permease_BtuC"/>
</dbReference>
<feature type="transmembrane region" description="Helical" evidence="8">
    <location>
        <begin position="216"/>
        <end position="237"/>
    </location>
</feature>
<feature type="transmembrane region" description="Helical" evidence="8">
    <location>
        <begin position="325"/>
        <end position="343"/>
    </location>
</feature>
<comment type="subcellular location">
    <subcellularLocation>
        <location evidence="1">Cell membrane</location>
        <topology evidence="1">Multi-pass membrane protein</topology>
    </subcellularLocation>
</comment>
<dbReference type="PANTHER" id="PTHR30472">
    <property type="entry name" value="FERRIC ENTEROBACTIN TRANSPORT SYSTEM PERMEASE PROTEIN"/>
    <property type="match status" value="1"/>
</dbReference>
<dbReference type="CDD" id="cd06550">
    <property type="entry name" value="TM_ABC_iron-siderophores_like"/>
    <property type="match status" value="1"/>
</dbReference>
<proteinExistence type="inferred from homology"/>
<comment type="caution">
    <text evidence="10">The sequence shown here is derived from an EMBL/GenBank/DDBJ whole genome shotgun (WGS) entry which is preliminary data.</text>
</comment>
<keyword evidence="6 8" id="KW-1133">Transmembrane helix</keyword>
<dbReference type="OrthoDB" id="4455417at2"/>
<evidence type="ECO:0000313" key="11">
    <source>
        <dbReference type="Proteomes" id="UP000345527"/>
    </source>
</evidence>
<dbReference type="Pfam" id="PF01032">
    <property type="entry name" value="FecCD"/>
    <property type="match status" value="1"/>
</dbReference>
<evidence type="ECO:0000256" key="4">
    <source>
        <dbReference type="ARBA" id="ARBA00022475"/>
    </source>
</evidence>
<accession>A0A5J5DST1</accession>
<evidence type="ECO:0000256" key="3">
    <source>
        <dbReference type="ARBA" id="ARBA00022448"/>
    </source>
</evidence>
<dbReference type="InterPro" id="IPR037294">
    <property type="entry name" value="ABC_BtuC-like"/>
</dbReference>
<dbReference type="Proteomes" id="UP000374630">
    <property type="component" value="Unassembled WGS sequence"/>
</dbReference>
<evidence type="ECO:0000256" key="7">
    <source>
        <dbReference type="ARBA" id="ARBA00023136"/>
    </source>
</evidence>
<protein>
    <submittedName>
        <fullName evidence="10">Iron ABC transporter permease</fullName>
    </submittedName>
</protein>
<dbReference type="PANTHER" id="PTHR30472:SF24">
    <property type="entry name" value="FERRIC ENTEROBACTIN TRANSPORT SYSTEM PERMEASE PROTEIN FEPG"/>
    <property type="match status" value="1"/>
</dbReference>
<name>A0A5J5DST1_9BIFI</name>
<dbReference type="AlphaFoldDB" id="A0A5J5DST1"/>
<comment type="similarity">
    <text evidence="2">Belongs to the binding-protein-dependent transport system permease family. FecCD subfamily.</text>
</comment>
<feature type="transmembrane region" description="Helical" evidence="8">
    <location>
        <begin position="83"/>
        <end position="101"/>
    </location>
</feature>
<keyword evidence="3" id="KW-0813">Transport</keyword>
<feature type="transmembrane region" description="Helical" evidence="8">
    <location>
        <begin position="167"/>
        <end position="187"/>
    </location>
</feature>
<evidence type="ECO:0000256" key="1">
    <source>
        <dbReference type="ARBA" id="ARBA00004651"/>
    </source>
</evidence>
<sequence>MATASSISAASAALTGLRRTRARAARRRAIALIVLVALTAALFVIDLAYGRKFYALDDVARVVMGQDVPGATFIIGELRLPRVIVGTLCGLAFGMAGVCFQQMLRNTMASPDIIGITSGANLAAVVGIILLKWSGLPLSALAMAGGLITALVTSGLSWKGTIAPSRLILMGIGLSAALNAATSWVLIRGDQWDIQAASRWLTGSLASSDWTDVPQLAAILIVTAVPLMLLVGQIDVLRLGDPMARSLGVRTNAVQTAVIVLAVLLLSSATAASGPIAFVAFLSGPIASWAAGPSKPPLAASGLVGASIVLLSDIVAQHIPPTQLPVGVVTSVIGGPVLIILLIRLSRKQTLI</sequence>
<evidence type="ECO:0000313" key="12">
    <source>
        <dbReference type="Proteomes" id="UP000374630"/>
    </source>
</evidence>
<keyword evidence="4" id="KW-1003">Cell membrane</keyword>
<gene>
    <name evidence="10" type="ORF">EM848_04325</name>
    <name evidence="9" type="ORF">EMO90_10700</name>
</gene>
<reference evidence="11 12" key="1">
    <citation type="journal article" date="2019" name="Syst. Appl. Microbiol.">
        <title>Characterization of Bifidobacterium species in feaces of the Egyptian fruit bat: Description of B. vespertilionis sp. nov. and B. rousetti sp. nov.</title>
        <authorList>
            <person name="Modesto M."/>
            <person name="Satti M."/>
            <person name="Watanabe K."/>
            <person name="Puglisi E."/>
            <person name="Morelli L."/>
            <person name="Huang C.-H."/>
            <person name="Liou J.-S."/>
            <person name="Miyashita M."/>
            <person name="Tamura T."/>
            <person name="Saito S."/>
            <person name="Mori K."/>
            <person name="Huang L."/>
            <person name="Sciavilla P."/>
            <person name="Sandri C."/>
            <person name="Spiezio C."/>
            <person name="Vitali F."/>
            <person name="Cavalieri D."/>
            <person name="Perpetuini G."/>
            <person name="Tofalo R."/>
            <person name="Bonetti A."/>
            <person name="Arita M."/>
            <person name="Mattarelli P."/>
        </authorList>
    </citation>
    <scope>NUCLEOTIDE SEQUENCE [LARGE SCALE GENOMIC DNA]</scope>
    <source>
        <strain evidence="9 12">RST16</strain>
        <strain evidence="10 11">RST8</strain>
    </source>
</reference>
<feature type="transmembrane region" description="Helical" evidence="8">
    <location>
        <begin position="29"/>
        <end position="49"/>
    </location>
</feature>
<dbReference type="Gene3D" id="1.10.3470.10">
    <property type="entry name" value="ABC transporter involved in vitamin B12 uptake, BtuC"/>
    <property type="match status" value="1"/>
</dbReference>